<name>A0ABT4XMX6_9RHOB</name>
<sequence>MKQALIIGNSGGIGHAVQGELQARGYGVTGLSRREHGLDVTQESSIIRHLDGLIDGLTGPFDLVFVASGALEIAGAAPEKTLQSLTPSALIDQFALNAMGPALVLKHVVPLLPKSRPAVFAALSARVGSIGDNRLGGWYSYRTSKAALNQLMHGAAVELARTHKQLCLVCLHPGTVATSFTEKYLGRHPAVGPGEAARNLVDVMEQLSPDQTGRFFDYAGQEIPW</sequence>
<keyword evidence="2" id="KW-1185">Reference proteome</keyword>
<dbReference type="Gene3D" id="3.40.50.720">
    <property type="entry name" value="NAD(P)-binding Rossmann-like Domain"/>
    <property type="match status" value="1"/>
</dbReference>
<reference evidence="1 2" key="1">
    <citation type="submission" date="2023-01" db="EMBL/GenBank/DDBJ databases">
        <title>Thalassococcus onchidii sp. nov., isolated from a marine invertebrate from the South China Sea.</title>
        <authorList>
            <person name="Xu S."/>
            <person name="Liu Z."/>
            <person name="Xu Y."/>
        </authorList>
    </citation>
    <scope>NUCLEOTIDE SEQUENCE [LARGE SCALE GENOMIC DNA]</scope>
    <source>
        <strain evidence="1 2">KCTC 32084</strain>
    </source>
</reference>
<dbReference type="Proteomes" id="UP001210720">
    <property type="component" value="Unassembled WGS sequence"/>
</dbReference>
<dbReference type="InterPro" id="IPR002347">
    <property type="entry name" value="SDR_fam"/>
</dbReference>
<accession>A0ABT4XMX6</accession>
<dbReference type="Pfam" id="PF00106">
    <property type="entry name" value="adh_short"/>
    <property type="match status" value="1"/>
</dbReference>
<organism evidence="1 2">
    <name type="scientific">Thalassococcus lentus</name>
    <dbReference type="NCBI Taxonomy" id="1210524"/>
    <lineage>
        <taxon>Bacteria</taxon>
        <taxon>Pseudomonadati</taxon>
        <taxon>Pseudomonadota</taxon>
        <taxon>Alphaproteobacteria</taxon>
        <taxon>Rhodobacterales</taxon>
        <taxon>Roseobacteraceae</taxon>
        <taxon>Thalassococcus</taxon>
    </lineage>
</organism>
<dbReference type="PANTHER" id="PTHR45458">
    <property type="entry name" value="SHORT-CHAIN DEHYDROGENASE/REDUCTASE SDR"/>
    <property type="match status" value="1"/>
</dbReference>
<proteinExistence type="predicted"/>
<dbReference type="RefSeq" id="WP_271430653.1">
    <property type="nucleotide sequence ID" value="NZ_JAQIOY010000001.1"/>
</dbReference>
<dbReference type="PANTHER" id="PTHR45458:SF1">
    <property type="entry name" value="SHORT CHAIN DEHYDROGENASE"/>
    <property type="match status" value="1"/>
</dbReference>
<dbReference type="PRINTS" id="PR00081">
    <property type="entry name" value="GDHRDH"/>
</dbReference>
<evidence type="ECO:0000313" key="2">
    <source>
        <dbReference type="Proteomes" id="UP001210720"/>
    </source>
</evidence>
<comment type="caution">
    <text evidence="1">The sequence shown here is derived from an EMBL/GenBank/DDBJ whole genome shotgun (WGS) entry which is preliminary data.</text>
</comment>
<dbReference type="InterPro" id="IPR052184">
    <property type="entry name" value="SDR_enzymes"/>
</dbReference>
<evidence type="ECO:0000313" key="1">
    <source>
        <dbReference type="EMBL" id="MDA7423290.1"/>
    </source>
</evidence>
<protein>
    <submittedName>
        <fullName evidence="1">SDR family NAD(P)-dependent oxidoreductase</fullName>
    </submittedName>
</protein>
<dbReference type="SUPFAM" id="SSF51735">
    <property type="entry name" value="NAD(P)-binding Rossmann-fold domains"/>
    <property type="match status" value="1"/>
</dbReference>
<dbReference type="InterPro" id="IPR036291">
    <property type="entry name" value="NAD(P)-bd_dom_sf"/>
</dbReference>
<gene>
    <name evidence="1" type="ORF">PFY00_01000</name>
</gene>
<dbReference type="EMBL" id="JAQIOY010000001">
    <property type="protein sequence ID" value="MDA7423290.1"/>
    <property type="molecule type" value="Genomic_DNA"/>
</dbReference>